<feature type="transmembrane region" description="Helical" evidence="1">
    <location>
        <begin position="32"/>
        <end position="52"/>
    </location>
</feature>
<dbReference type="AlphaFoldDB" id="A0A4D6KGE2"/>
<keyword evidence="1" id="KW-0472">Membrane</keyword>
<dbReference type="GeneID" id="42178213"/>
<gene>
    <name evidence="2" type="ORF">E5139_04715</name>
</gene>
<dbReference type="EMBL" id="CP039375">
    <property type="protein sequence ID" value="QCD64973.1"/>
    <property type="molecule type" value="Genomic_DNA"/>
</dbReference>
<sequence length="120" mass="13601">MRKLLLLAFAHIVIIATIWFPENFLSDVFQTWLVIVGFTICPVLISAILWNLGRTEWKFARSKIHPPIVLLVLTAMINGVSLLITVSRIIELVILLAILLSLLAEARGLFYAYKQLSRRG</sequence>
<evidence type="ECO:0000256" key="1">
    <source>
        <dbReference type="SAM" id="Phobius"/>
    </source>
</evidence>
<keyword evidence="1" id="KW-1133">Transmembrane helix</keyword>
<accession>A0A4D6KGE2</accession>
<proteinExistence type="predicted"/>
<feature type="transmembrane region" description="Helical" evidence="1">
    <location>
        <begin position="64"/>
        <end position="86"/>
    </location>
</feature>
<organism evidence="2 3">
    <name type="scientific">Halomicrobium mukohataei</name>
    <dbReference type="NCBI Taxonomy" id="57705"/>
    <lineage>
        <taxon>Archaea</taxon>
        <taxon>Methanobacteriati</taxon>
        <taxon>Methanobacteriota</taxon>
        <taxon>Stenosarchaea group</taxon>
        <taxon>Halobacteria</taxon>
        <taxon>Halobacteriales</taxon>
        <taxon>Haloarculaceae</taxon>
        <taxon>Halomicrobium</taxon>
    </lineage>
</organism>
<reference evidence="2 3" key="2">
    <citation type="submission" date="2019-04" db="EMBL/GenBank/DDBJ databases">
        <authorList>
            <person name="Yang S."/>
            <person name="Wei W."/>
        </authorList>
    </citation>
    <scope>NUCLEOTIDE SEQUENCE [LARGE SCALE GENOMIC DNA]</scope>
    <source>
        <strain evidence="3">ZP60</strain>
    </source>
</reference>
<dbReference type="Proteomes" id="UP000297053">
    <property type="component" value="Chromosome"/>
</dbReference>
<evidence type="ECO:0000313" key="3">
    <source>
        <dbReference type="Proteomes" id="UP000297053"/>
    </source>
</evidence>
<dbReference type="RefSeq" id="WP_126967044.1">
    <property type="nucleotide sequence ID" value="NZ_CP039375.1"/>
</dbReference>
<dbReference type="KEGG" id="halz:E5139_04715"/>
<feature type="transmembrane region" description="Helical" evidence="1">
    <location>
        <begin position="92"/>
        <end position="113"/>
    </location>
</feature>
<reference evidence="2 3" key="1">
    <citation type="submission" date="2019-04" db="EMBL/GenBank/DDBJ databases">
        <title>Complete genome sequence of Arthrobacter sp. ZXY-2 associated with effective atrazine degradation and salt adaptation.</title>
        <authorList>
            <person name="Zhao X."/>
        </authorList>
    </citation>
    <scope>NUCLEOTIDE SEQUENCE [LARGE SCALE GENOMIC DNA]</scope>
    <source>
        <strain evidence="3">ZP60</strain>
    </source>
</reference>
<name>A0A4D6KGE2_9EURY</name>
<protein>
    <submittedName>
        <fullName evidence="2">Uncharacterized protein</fullName>
    </submittedName>
</protein>
<keyword evidence="1" id="KW-0812">Transmembrane</keyword>
<evidence type="ECO:0000313" key="2">
    <source>
        <dbReference type="EMBL" id="QCD64973.1"/>
    </source>
</evidence>